<keyword evidence="2" id="KW-1185">Reference proteome</keyword>
<dbReference type="AlphaFoldDB" id="A0A2A6C7A1"/>
<accession>A0A2A6C7A1</accession>
<dbReference type="Proteomes" id="UP000005239">
    <property type="component" value="Unassembled WGS sequence"/>
</dbReference>
<accession>A0A8R1UKH5</accession>
<reference evidence="2" key="1">
    <citation type="journal article" date="2008" name="Nat. Genet.">
        <title>The Pristionchus pacificus genome provides a unique perspective on nematode lifestyle and parasitism.</title>
        <authorList>
            <person name="Dieterich C."/>
            <person name="Clifton S.W."/>
            <person name="Schuster L.N."/>
            <person name="Chinwalla A."/>
            <person name="Delehaunty K."/>
            <person name="Dinkelacker I."/>
            <person name="Fulton L."/>
            <person name="Fulton R."/>
            <person name="Godfrey J."/>
            <person name="Minx P."/>
            <person name="Mitreva M."/>
            <person name="Roeseler W."/>
            <person name="Tian H."/>
            <person name="Witte H."/>
            <person name="Yang S.P."/>
            <person name="Wilson R.K."/>
            <person name="Sommer R.J."/>
        </authorList>
    </citation>
    <scope>NUCLEOTIDE SEQUENCE [LARGE SCALE GENOMIC DNA]</scope>
    <source>
        <strain evidence="2">PS312</strain>
    </source>
</reference>
<sequence length="78" mass="8659">MIDALWKNQAKQREIPSHASSHLAEDHTLHCLAHDSIETAVIDDREGRSDHVGGIWSCDFLSCSDWIVACLIVGLGYL</sequence>
<gene>
    <name evidence="1" type="primary">WBGene00272883</name>
</gene>
<name>A0A2A6C7A1_PRIPA</name>
<dbReference type="EnsemblMetazoa" id="PPA34514.1">
    <property type="protein sequence ID" value="PPA34514.1"/>
    <property type="gene ID" value="WBGene00272883"/>
</dbReference>
<organism evidence="1 2">
    <name type="scientific">Pristionchus pacificus</name>
    <name type="common">Parasitic nematode worm</name>
    <dbReference type="NCBI Taxonomy" id="54126"/>
    <lineage>
        <taxon>Eukaryota</taxon>
        <taxon>Metazoa</taxon>
        <taxon>Ecdysozoa</taxon>
        <taxon>Nematoda</taxon>
        <taxon>Chromadorea</taxon>
        <taxon>Rhabditida</taxon>
        <taxon>Rhabditina</taxon>
        <taxon>Diplogasteromorpha</taxon>
        <taxon>Diplogasteroidea</taxon>
        <taxon>Neodiplogasteridae</taxon>
        <taxon>Pristionchus</taxon>
    </lineage>
</organism>
<evidence type="ECO:0000313" key="2">
    <source>
        <dbReference type="Proteomes" id="UP000005239"/>
    </source>
</evidence>
<proteinExistence type="predicted"/>
<protein>
    <submittedName>
        <fullName evidence="1">Uncharacterized protein</fullName>
    </submittedName>
</protein>
<evidence type="ECO:0000313" key="1">
    <source>
        <dbReference type="EnsemblMetazoa" id="PPA34514.1"/>
    </source>
</evidence>
<reference evidence="1" key="2">
    <citation type="submission" date="2022-06" db="UniProtKB">
        <authorList>
            <consortium name="EnsemblMetazoa"/>
        </authorList>
    </citation>
    <scope>IDENTIFICATION</scope>
    <source>
        <strain evidence="1">PS312</strain>
    </source>
</reference>